<organism evidence="1 2">
    <name type="scientific">Ganoderma sinense ZZ0214-1</name>
    <dbReference type="NCBI Taxonomy" id="1077348"/>
    <lineage>
        <taxon>Eukaryota</taxon>
        <taxon>Fungi</taxon>
        <taxon>Dikarya</taxon>
        <taxon>Basidiomycota</taxon>
        <taxon>Agaricomycotina</taxon>
        <taxon>Agaricomycetes</taxon>
        <taxon>Polyporales</taxon>
        <taxon>Polyporaceae</taxon>
        <taxon>Ganoderma</taxon>
    </lineage>
</organism>
<dbReference type="PANTHER" id="PTHR38926:SF5">
    <property type="entry name" value="F-BOX AND LEUCINE-RICH REPEAT PROTEIN 6"/>
    <property type="match status" value="1"/>
</dbReference>
<proteinExistence type="predicted"/>
<dbReference type="AlphaFoldDB" id="A0A2G8SBT7"/>
<dbReference type="Gene3D" id="3.80.10.10">
    <property type="entry name" value="Ribonuclease Inhibitor"/>
    <property type="match status" value="1"/>
</dbReference>
<accession>A0A2G8SBT7</accession>
<name>A0A2G8SBT7_9APHY</name>
<dbReference type="SUPFAM" id="SSF81383">
    <property type="entry name" value="F-box domain"/>
    <property type="match status" value="1"/>
</dbReference>
<reference evidence="1 2" key="1">
    <citation type="journal article" date="2015" name="Sci. Rep.">
        <title>Chromosome-level genome map provides insights into diverse defense mechanisms in the medicinal fungus Ganoderma sinense.</title>
        <authorList>
            <person name="Zhu Y."/>
            <person name="Xu J."/>
            <person name="Sun C."/>
            <person name="Zhou S."/>
            <person name="Xu H."/>
            <person name="Nelson D.R."/>
            <person name="Qian J."/>
            <person name="Song J."/>
            <person name="Luo H."/>
            <person name="Xiang L."/>
            <person name="Li Y."/>
            <person name="Xu Z."/>
            <person name="Ji A."/>
            <person name="Wang L."/>
            <person name="Lu S."/>
            <person name="Hayward A."/>
            <person name="Sun W."/>
            <person name="Li X."/>
            <person name="Schwartz D.C."/>
            <person name="Wang Y."/>
            <person name="Chen S."/>
        </authorList>
    </citation>
    <scope>NUCLEOTIDE SEQUENCE [LARGE SCALE GENOMIC DNA]</scope>
    <source>
        <strain evidence="1 2">ZZ0214-1</strain>
    </source>
</reference>
<dbReference type="EMBL" id="AYKW01000012">
    <property type="protein sequence ID" value="PIL31211.1"/>
    <property type="molecule type" value="Genomic_DNA"/>
</dbReference>
<keyword evidence="2" id="KW-1185">Reference proteome</keyword>
<dbReference type="STRING" id="1077348.A0A2G8SBT7"/>
<dbReference type="OrthoDB" id="2748421at2759"/>
<dbReference type="PANTHER" id="PTHR38926">
    <property type="entry name" value="F-BOX DOMAIN CONTAINING PROTEIN, EXPRESSED"/>
    <property type="match status" value="1"/>
</dbReference>
<dbReference type="InterPro" id="IPR036047">
    <property type="entry name" value="F-box-like_dom_sf"/>
</dbReference>
<gene>
    <name evidence="1" type="ORF">GSI_05909</name>
</gene>
<dbReference type="SUPFAM" id="SSF52047">
    <property type="entry name" value="RNI-like"/>
    <property type="match status" value="1"/>
</dbReference>
<evidence type="ECO:0000313" key="1">
    <source>
        <dbReference type="EMBL" id="PIL31211.1"/>
    </source>
</evidence>
<protein>
    <submittedName>
        <fullName evidence="1">Uncharacterized protein</fullName>
    </submittedName>
</protein>
<evidence type="ECO:0000313" key="2">
    <source>
        <dbReference type="Proteomes" id="UP000230002"/>
    </source>
</evidence>
<sequence>MPPSREQAGSPRVPSNDGQLINNLPAELFVQVLEDVYWLRRRSEIDWEIDWDTNWTVPYQLVCRRWRDVICSTPQFWQRIDIRSNPRWLDLCLTRCDGAPVSVKVWNTTSPDGIFGTLCHNAASIRAFRLHCDFPYLSYLSGLPSLLATPMTILETLSVIVPFVECELDVPLTHHLVPRLTSLELWNCTAPRDLALYASLRSLTFVGTTWAISYSEFLDVLSKCPSLEHLSLDEDVLCPFAEELADHPTGTQHRTTPLVLPRLSSMTVHGLRGLLVHFLATIHVPQATTIELKNCFDEDEPGPLVSRLLVPNPQLRIPFLSSLRTVSLSCWDGNPFQLSLRGGPDGNALFSLDYGTIHDIDWPGNTYLERNLVAIIDTFPVAAIDTLEVEGCLDLVAVETWHRVFQTFSSLRTLRVKGRGTLDFLWSGLACATTSSLERGGAVCCPYLSEIEIDDRPWISASRFKFTASTGLFDIVRGTLSARENAGATRLKKLQLYLEYMGELWTRTSERRATWVEDVKALVEELDYRDWQA</sequence>
<dbReference type="Proteomes" id="UP000230002">
    <property type="component" value="Unassembled WGS sequence"/>
</dbReference>
<comment type="caution">
    <text evidence="1">The sequence shown here is derived from an EMBL/GenBank/DDBJ whole genome shotgun (WGS) entry which is preliminary data.</text>
</comment>
<dbReference type="InterPro" id="IPR032675">
    <property type="entry name" value="LRR_dom_sf"/>
</dbReference>